<organism evidence="1 2">
    <name type="scientific">Candidatus Electrothrix marina</name>
    <dbReference type="NCBI Taxonomy" id="1859130"/>
    <lineage>
        <taxon>Bacteria</taxon>
        <taxon>Pseudomonadati</taxon>
        <taxon>Thermodesulfobacteriota</taxon>
        <taxon>Desulfobulbia</taxon>
        <taxon>Desulfobulbales</taxon>
        <taxon>Desulfobulbaceae</taxon>
        <taxon>Candidatus Electrothrix</taxon>
    </lineage>
</organism>
<dbReference type="EC" id="4.2.1.45" evidence="1"/>
<dbReference type="Gene3D" id="3.90.25.10">
    <property type="entry name" value="UDP-galactose 4-epimerase, domain 1"/>
    <property type="match status" value="1"/>
</dbReference>
<name>A0A444JCU2_9BACT</name>
<dbReference type="InterPro" id="IPR036291">
    <property type="entry name" value="NAD(P)-bd_dom_sf"/>
</dbReference>
<protein>
    <submittedName>
        <fullName evidence="1">CDP-glucose 4,6-dehydratase</fullName>
        <ecNumber evidence="1">4.2.1.45</ecNumber>
    </submittedName>
</protein>
<accession>A0A444JCU2</accession>
<reference evidence="1 2" key="1">
    <citation type="submission" date="2017-01" db="EMBL/GenBank/DDBJ databases">
        <title>The cable genome- insights into the physiology and evolution of filamentous bacteria capable of sulfide oxidation via long distance electron transfer.</title>
        <authorList>
            <person name="Schreiber L."/>
            <person name="Bjerg J.T."/>
            <person name="Boggild A."/>
            <person name="Van De Vossenberg J."/>
            <person name="Meysman F."/>
            <person name="Nielsen L.P."/>
            <person name="Schramm A."/>
            <person name="Kjeldsen K.U."/>
        </authorList>
    </citation>
    <scope>NUCLEOTIDE SEQUENCE [LARGE SCALE GENOMIC DNA]</scope>
    <source>
        <strain evidence="1">A3</strain>
    </source>
</reference>
<sequence>HEATYLKLDCSKSKNLLGWTPSLNLATALQWVVQWYQAYSKGRDMLQVTRDDIKKYESLLRNYDI</sequence>
<dbReference type="GO" id="GO:0047733">
    <property type="term" value="F:CDP-glucose 4,6-dehydratase activity"/>
    <property type="evidence" value="ECO:0007669"/>
    <property type="project" value="UniProtKB-EC"/>
</dbReference>
<evidence type="ECO:0000313" key="2">
    <source>
        <dbReference type="Proteomes" id="UP000287615"/>
    </source>
</evidence>
<feature type="non-terminal residue" evidence="1">
    <location>
        <position position="1"/>
    </location>
</feature>
<dbReference type="Proteomes" id="UP000287615">
    <property type="component" value="Unassembled WGS sequence"/>
</dbReference>
<evidence type="ECO:0000313" key="1">
    <source>
        <dbReference type="EMBL" id="RWX50817.1"/>
    </source>
</evidence>
<keyword evidence="1" id="KW-0456">Lyase</keyword>
<comment type="caution">
    <text evidence="1">The sequence shown here is derived from an EMBL/GenBank/DDBJ whole genome shotgun (WGS) entry which is preliminary data.</text>
</comment>
<dbReference type="EMBL" id="MTKR01000017">
    <property type="protein sequence ID" value="RWX50817.1"/>
    <property type="molecule type" value="Genomic_DNA"/>
</dbReference>
<proteinExistence type="predicted"/>
<gene>
    <name evidence="1" type="ORF">VU00_10171</name>
</gene>
<dbReference type="SUPFAM" id="SSF51735">
    <property type="entry name" value="NAD(P)-binding Rossmann-fold domains"/>
    <property type="match status" value="1"/>
</dbReference>
<dbReference type="AlphaFoldDB" id="A0A444JCU2"/>